<reference evidence="3" key="1">
    <citation type="journal article" date="2021" name="Gut Microbes">
        <title>A synthetic consortium of 100 gut commensals modulates the composition and function in a colon model of the microbiome of elderly subjects.</title>
        <authorList>
            <person name="Perez M."/>
            <person name="Ntemiri A."/>
            <person name="Tan H."/>
            <person name="Harris H.M.B."/>
            <person name="Roager H.M."/>
            <person name="Ribiere C."/>
            <person name="O'Toole P.W."/>
        </authorList>
    </citation>
    <scope>NUCLEOTIDE SEQUENCE</scope>
    <source>
        <strain evidence="3">MCC335</strain>
    </source>
</reference>
<feature type="transmembrane region" description="Helical" evidence="1">
    <location>
        <begin position="216"/>
        <end position="233"/>
    </location>
</feature>
<dbReference type="Pfam" id="PF01970">
    <property type="entry name" value="TctA"/>
    <property type="match status" value="1"/>
</dbReference>
<protein>
    <submittedName>
        <fullName evidence="3">Tripartite tricarboxylate transporter permease</fullName>
    </submittedName>
</protein>
<feature type="transmembrane region" description="Helical" evidence="1">
    <location>
        <begin position="154"/>
        <end position="174"/>
    </location>
</feature>
<dbReference type="AlphaFoldDB" id="A0AA41FGX3"/>
<feature type="transmembrane region" description="Helical" evidence="1">
    <location>
        <begin position="478"/>
        <end position="501"/>
    </location>
</feature>
<dbReference type="InterPro" id="IPR002823">
    <property type="entry name" value="DUF112_TM"/>
</dbReference>
<gene>
    <name evidence="3" type="ORF">GPL26_15400</name>
</gene>
<feature type="transmembrane region" description="Helical" evidence="1">
    <location>
        <begin position="371"/>
        <end position="393"/>
    </location>
</feature>
<accession>A0AA41FGX3</accession>
<feature type="transmembrane region" description="Helical" evidence="1">
    <location>
        <begin position="275"/>
        <end position="296"/>
    </location>
</feature>
<feature type="transmembrane region" description="Helical" evidence="1">
    <location>
        <begin position="338"/>
        <end position="359"/>
    </location>
</feature>
<sequence length="522" mass="54499">MSRCLAQRGSKGGTGMIETLGLLGHGFLDCLTLMNIFCAVIGCLLGSLIGVLPGLGISGTVAILLPVTFGMQPLSALIMISGIYFGSQYGGAITSILVNIPGEATSIVTCFDGHPLAKQGKGGKALSVAAISSFCGGTIGLIGLTFAASALARVALSFGKVEFFAIVVFGLVLLTTISGKNQLKGLIVVCLGVILGCVGLDDLYGTLRFTYGVVDLYKGISFVTFIMGVYGITELMSAICIPENQGEVADFNLREQFPNKKDFGQIYKTIGRCGIMGFGVGLVPGAGSTLATFFAYGMERSLSKHPDAFGTGLLEGVAAPEAANNAAMYAGMVPLLSLGIPFTSSMALLMSAFIVHGITPGPMFISEHPDLFWGLIASMFIGNIVLLIINLPLVGIWASLLKVDFTILMPLITFITFAGGYAINNSVFDMGVMVICGIFGFFLSACGYNMAALAVGLFLSPTLENSFLGTMTLYKGNLLAALMDRPIAAAILSIAMIALVYSTAKSLIQFFGKQKAANQGEA</sequence>
<dbReference type="PANTHER" id="PTHR35342">
    <property type="entry name" value="TRICARBOXYLIC TRANSPORT PROTEIN"/>
    <property type="match status" value="1"/>
</dbReference>
<keyword evidence="1" id="KW-1133">Transmembrane helix</keyword>
<name>A0AA41FGX3_9FIRM</name>
<dbReference type="EMBL" id="WQPS01000017">
    <property type="protein sequence ID" value="MBT9811013.1"/>
    <property type="molecule type" value="Genomic_DNA"/>
</dbReference>
<feature type="domain" description="DUF112" evidence="2">
    <location>
        <begin position="36"/>
        <end position="453"/>
    </location>
</feature>
<keyword evidence="1" id="KW-0472">Membrane</keyword>
<feature type="transmembrane region" description="Helical" evidence="1">
    <location>
        <begin position="125"/>
        <end position="148"/>
    </location>
</feature>
<dbReference type="PANTHER" id="PTHR35342:SF5">
    <property type="entry name" value="TRICARBOXYLIC TRANSPORT PROTEIN"/>
    <property type="match status" value="1"/>
</dbReference>
<proteinExistence type="predicted"/>
<evidence type="ECO:0000313" key="4">
    <source>
        <dbReference type="Proteomes" id="UP000708338"/>
    </source>
</evidence>
<comment type="caution">
    <text evidence="3">The sequence shown here is derived from an EMBL/GenBank/DDBJ whole genome shotgun (WGS) entry which is preliminary data.</text>
</comment>
<keyword evidence="1" id="KW-0812">Transmembrane</keyword>
<dbReference type="Proteomes" id="UP000708338">
    <property type="component" value="Unassembled WGS sequence"/>
</dbReference>
<evidence type="ECO:0000256" key="1">
    <source>
        <dbReference type="SAM" id="Phobius"/>
    </source>
</evidence>
<evidence type="ECO:0000259" key="2">
    <source>
        <dbReference type="Pfam" id="PF01970"/>
    </source>
</evidence>
<feature type="transmembrane region" description="Helical" evidence="1">
    <location>
        <begin position="186"/>
        <end position="204"/>
    </location>
</feature>
<organism evidence="3 4">
    <name type="scientific">Enterocloster citroniae</name>
    <dbReference type="NCBI Taxonomy" id="358743"/>
    <lineage>
        <taxon>Bacteria</taxon>
        <taxon>Bacillati</taxon>
        <taxon>Bacillota</taxon>
        <taxon>Clostridia</taxon>
        <taxon>Lachnospirales</taxon>
        <taxon>Lachnospiraceae</taxon>
        <taxon>Enterocloster</taxon>
    </lineage>
</organism>
<evidence type="ECO:0000313" key="3">
    <source>
        <dbReference type="EMBL" id="MBT9811013.1"/>
    </source>
</evidence>
<feature type="transmembrane region" description="Helical" evidence="1">
    <location>
        <begin position="405"/>
        <end position="423"/>
    </location>
</feature>
<feature type="transmembrane region" description="Helical" evidence="1">
    <location>
        <begin position="20"/>
        <end position="49"/>
    </location>
</feature>
<feature type="transmembrane region" description="Helical" evidence="1">
    <location>
        <begin position="430"/>
        <end position="458"/>
    </location>
</feature>